<comment type="similarity">
    <text evidence="2">Belongs to the pterin-4-alpha-carbinolamine dehydratase family.</text>
</comment>
<reference evidence="6 7" key="1">
    <citation type="submission" date="2016-10" db="EMBL/GenBank/DDBJ databases">
        <authorList>
            <person name="de Groot N.N."/>
        </authorList>
    </citation>
    <scope>NUCLEOTIDE SEQUENCE [LARGE SCALE GENOMIC DNA]</scope>
    <source>
        <strain evidence="6 7">CGMCC 4.1877</strain>
    </source>
</reference>
<dbReference type="RefSeq" id="WP_177238873.1">
    <property type="nucleotide sequence ID" value="NZ_FOUY01000094.1"/>
</dbReference>
<dbReference type="GO" id="GO:0008124">
    <property type="term" value="F:4-alpha-hydroxytetrahydrobiopterin dehydratase activity"/>
    <property type="evidence" value="ECO:0007669"/>
    <property type="project" value="UniProtKB-EC"/>
</dbReference>
<dbReference type="Proteomes" id="UP000199614">
    <property type="component" value="Unassembled WGS sequence"/>
</dbReference>
<evidence type="ECO:0000256" key="4">
    <source>
        <dbReference type="ARBA" id="ARBA00021735"/>
    </source>
</evidence>
<evidence type="ECO:0000313" key="6">
    <source>
        <dbReference type="EMBL" id="SFO57547.1"/>
    </source>
</evidence>
<dbReference type="Pfam" id="PF01329">
    <property type="entry name" value="Pterin_4a"/>
    <property type="match status" value="1"/>
</dbReference>
<evidence type="ECO:0000256" key="5">
    <source>
        <dbReference type="ARBA" id="ARBA00023239"/>
    </source>
</evidence>
<dbReference type="GO" id="GO:0006729">
    <property type="term" value="P:tetrahydrobiopterin biosynthetic process"/>
    <property type="evidence" value="ECO:0007669"/>
    <property type="project" value="InterPro"/>
</dbReference>
<keyword evidence="7" id="KW-1185">Reference proteome</keyword>
<dbReference type="InterPro" id="IPR001533">
    <property type="entry name" value="Pterin_deHydtase"/>
</dbReference>
<evidence type="ECO:0000256" key="3">
    <source>
        <dbReference type="ARBA" id="ARBA00013252"/>
    </source>
</evidence>
<dbReference type="AlphaFoldDB" id="A0A1I5IAD7"/>
<dbReference type="InterPro" id="IPR036428">
    <property type="entry name" value="PCD_sf"/>
</dbReference>
<dbReference type="SUPFAM" id="SSF55248">
    <property type="entry name" value="PCD-like"/>
    <property type="match status" value="1"/>
</dbReference>
<proteinExistence type="inferred from homology"/>
<dbReference type="Pfam" id="PF10025">
    <property type="entry name" value="DUF2267"/>
    <property type="match status" value="1"/>
</dbReference>
<sequence>MVRYETLVEGVRDRAQLDSGAHARPVVEAVLNTLAHELPHDLRERLADALPAKVEPAADVAGTSPPRIGQAFVDQVGETLGEPPERARYLAMAVLREIRAADADLAEALHENMPPETLQVLEPAGDPPDVATTVPPERPTRLTADEVGAALRALPDWTGDETGIARTVSLPEDRITPLVDQVQREARDMNDHAHVERGSGTVTFRLRTGSASVTEPDLTLARRVDAAVTQVASGG</sequence>
<gene>
    <name evidence="6" type="ORF">SAMN05216207_10942</name>
</gene>
<dbReference type="InterPro" id="IPR018727">
    <property type="entry name" value="DUF2267"/>
</dbReference>
<evidence type="ECO:0000256" key="2">
    <source>
        <dbReference type="ARBA" id="ARBA00006472"/>
    </source>
</evidence>
<comment type="catalytic activity">
    <reaction evidence="1">
        <text>(4aS,6R)-4a-hydroxy-L-erythro-5,6,7,8-tetrahydrobiopterin = (6R)-L-erythro-6,7-dihydrobiopterin + H2O</text>
        <dbReference type="Rhea" id="RHEA:11920"/>
        <dbReference type="ChEBI" id="CHEBI:15377"/>
        <dbReference type="ChEBI" id="CHEBI:15642"/>
        <dbReference type="ChEBI" id="CHEBI:43120"/>
        <dbReference type="EC" id="4.2.1.96"/>
    </reaction>
</comment>
<organism evidence="6 7">
    <name type="scientific">Pseudonocardia ammonioxydans</name>
    <dbReference type="NCBI Taxonomy" id="260086"/>
    <lineage>
        <taxon>Bacteria</taxon>
        <taxon>Bacillati</taxon>
        <taxon>Actinomycetota</taxon>
        <taxon>Actinomycetes</taxon>
        <taxon>Pseudonocardiales</taxon>
        <taxon>Pseudonocardiaceae</taxon>
        <taxon>Pseudonocardia</taxon>
    </lineage>
</organism>
<dbReference type="InterPro" id="IPR038282">
    <property type="entry name" value="DUF2267_sf"/>
</dbReference>
<dbReference type="Gene3D" id="3.30.1360.20">
    <property type="entry name" value="Transcriptional coactivator/pterin dehydratase"/>
    <property type="match status" value="1"/>
</dbReference>
<keyword evidence="5" id="KW-0456">Lyase</keyword>
<dbReference type="EMBL" id="FOUY01000094">
    <property type="protein sequence ID" value="SFO57547.1"/>
    <property type="molecule type" value="Genomic_DNA"/>
</dbReference>
<dbReference type="EC" id="4.2.1.96" evidence="3"/>
<accession>A0A1I5IAD7</accession>
<evidence type="ECO:0000256" key="1">
    <source>
        <dbReference type="ARBA" id="ARBA00001554"/>
    </source>
</evidence>
<protein>
    <recommendedName>
        <fullName evidence="4">Putative pterin-4-alpha-carbinolamine dehydratase</fullName>
        <ecNumber evidence="3">4.2.1.96</ecNumber>
    </recommendedName>
</protein>
<dbReference type="Gene3D" id="1.10.490.110">
    <property type="entry name" value="Uncharacterized conserved protein DUF2267"/>
    <property type="match status" value="1"/>
</dbReference>
<evidence type="ECO:0000313" key="7">
    <source>
        <dbReference type="Proteomes" id="UP000199614"/>
    </source>
</evidence>
<name>A0A1I5IAD7_PSUAM</name>